<evidence type="ECO:0000256" key="8">
    <source>
        <dbReference type="ARBA" id="ARBA00023055"/>
    </source>
</evidence>
<dbReference type="GO" id="GO:0005789">
    <property type="term" value="C:endoplasmic reticulum membrane"/>
    <property type="evidence" value="ECO:0007669"/>
    <property type="project" value="UniProtKB-SubCell"/>
</dbReference>
<dbReference type="eggNOG" id="KOG2993">
    <property type="taxonomic scope" value="Eukaryota"/>
</dbReference>
<dbReference type="Pfam" id="PF13329">
    <property type="entry name" value="ATG2_CAD"/>
    <property type="match status" value="1"/>
</dbReference>
<dbReference type="VEuPathDB" id="FungiDB:BDEG_22840"/>
<evidence type="ECO:0000313" key="13">
    <source>
        <dbReference type="EMBL" id="OAJ38950.1"/>
    </source>
</evidence>
<dbReference type="AlphaFoldDB" id="A0A177WHH4"/>
<evidence type="ECO:0000256" key="1">
    <source>
        <dbReference type="ARBA" id="ARBA00004406"/>
    </source>
</evidence>
<evidence type="ECO:0000256" key="5">
    <source>
        <dbReference type="ARBA" id="ARBA00022448"/>
    </source>
</evidence>
<evidence type="ECO:0000256" key="9">
    <source>
        <dbReference type="ARBA" id="ARBA00023136"/>
    </source>
</evidence>
<evidence type="ECO:0000256" key="6">
    <source>
        <dbReference type="ARBA" id="ARBA00022824"/>
    </source>
</evidence>
<name>A0A177WHH4_BATDL</name>
<dbReference type="GO" id="GO:0000045">
    <property type="term" value="P:autophagosome assembly"/>
    <property type="evidence" value="ECO:0007669"/>
    <property type="project" value="TreeGrafter"/>
</dbReference>
<evidence type="ECO:0000256" key="2">
    <source>
        <dbReference type="ARBA" id="ARBA00004623"/>
    </source>
</evidence>
<reference evidence="13 14" key="2">
    <citation type="submission" date="2016-05" db="EMBL/GenBank/DDBJ databases">
        <title>Lineage-specific infection strategies underlie the spectrum of fungal disease in amphibians.</title>
        <authorList>
            <person name="Cuomo C.A."/>
            <person name="Farrer R.A."/>
            <person name="James T."/>
            <person name="Longcore J."/>
            <person name="Birren B."/>
        </authorList>
    </citation>
    <scope>NUCLEOTIDE SEQUENCE [LARGE SCALE GENOMIC DNA]</scope>
    <source>
        <strain evidence="13 14">JEL423</strain>
    </source>
</reference>
<evidence type="ECO:0000256" key="4">
    <source>
        <dbReference type="ARBA" id="ARBA00018070"/>
    </source>
</evidence>
<dbReference type="GO" id="GO:0034727">
    <property type="term" value="P:piecemeal microautophagy of the nucleus"/>
    <property type="evidence" value="ECO:0007669"/>
    <property type="project" value="TreeGrafter"/>
</dbReference>
<dbReference type="GO" id="GO:0061723">
    <property type="term" value="P:glycophagy"/>
    <property type="evidence" value="ECO:0007669"/>
    <property type="project" value="TreeGrafter"/>
</dbReference>
<evidence type="ECO:0000256" key="11">
    <source>
        <dbReference type="ARBA" id="ARBA00024615"/>
    </source>
</evidence>
<feature type="compositionally biased region" description="Basic and acidic residues" evidence="12">
    <location>
        <begin position="117"/>
        <end position="128"/>
    </location>
</feature>
<dbReference type="GO" id="GO:0034045">
    <property type="term" value="C:phagophore assembly site membrane"/>
    <property type="evidence" value="ECO:0007669"/>
    <property type="project" value="UniProtKB-SubCell"/>
</dbReference>
<evidence type="ECO:0000313" key="14">
    <source>
        <dbReference type="Proteomes" id="UP000077115"/>
    </source>
</evidence>
<dbReference type="GO" id="GO:0032266">
    <property type="term" value="F:phosphatidylinositol-3-phosphate binding"/>
    <property type="evidence" value="ECO:0007669"/>
    <property type="project" value="TreeGrafter"/>
</dbReference>
<evidence type="ECO:0000256" key="10">
    <source>
        <dbReference type="ARBA" id="ARBA00024479"/>
    </source>
</evidence>
<comment type="catalytic activity">
    <reaction evidence="10">
        <text>a 1,2-diacyl-sn-glycero-3-phospho-L-serine(in) = a 1,2-diacyl-sn-glycero-3-phospho-L-serine(out)</text>
        <dbReference type="Rhea" id="RHEA:38663"/>
        <dbReference type="ChEBI" id="CHEBI:57262"/>
    </reaction>
</comment>
<dbReference type="PANTHER" id="PTHR13190:SF1">
    <property type="entry name" value="AUTOPHAGY-RELATED 2, ISOFORM A"/>
    <property type="match status" value="1"/>
</dbReference>
<evidence type="ECO:0000256" key="12">
    <source>
        <dbReference type="SAM" id="MobiDB-lite"/>
    </source>
</evidence>
<dbReference type="GO" id="GO:0061709">
    <property type="term" value="P:reticulophagy"/>
    <property type="evidence" value="ECO:0007669"/>
    <property type="project" value="TreeGrafter"/>
</dbReference>
<protein>
    <recommendedName>
        <fullName evidence="4">Autophagy-related protein 2</fullName>
    </recommendedName>
</protein>
<comment type="subcellular location">
    <subcellularLocation>
        <location evidence="1">Endoplasmic reticulum membrane</location>
        <topology evidence="1">Peripheral membrane protein</topology>
    </subcellularLocation>
    <subcellularLocation>
        <location evidence="2">Preautophagosomal structure membrane</location>
        <topology evidence="2">Peripheral membrane protein</topology>
    </subcellularLocation>
</comment>
<proteinExistence type="inferred from homology"/>
<evidence type="ECO:0000256" key="3">
    <source>
        <dbReference type="ARBA" id="ARBA00009714"/>
    </source>
</evidence>
<dbReference type="OrthoDB" id="2162117at2759"/>
<dbReference type="Proteomes" id="UP000077115">
    <property type="component" value="Unassembled WGS sequence"/>
</dbReference>
<comment type="similarity">
    <text evidence="3">Belongs to the ATG2 family.</text>
</comment>
<keyword evidence="8" id="KW-0445">Lipid transport</keyword>
<dbReference type="InterPro" id="IPR026849">
    <property type="entry name" value="ATG2"/>
</dbReference>
<dbReference type="STRING" id="403673.A0A177WHH4"/>
<organism evidence="13 14">
    <name type="scientific">Batrachochytrium dendrobatidis (strain JEL423)</name>
    <dbReference type="NCBI Taxonomy" id="403673"/>
    <lineage>
        <taxon>Eukaryota</taxon>
        <taxon>Fungi</taxon>
        <taxon>Fungi incertae sedis</taxon>
        <taxon>Chytridiomycota</taxon>
        <taxon>Chytridiomycota incertae sedis</taxon>
        <taxon>Chytridiomycetes</taxon>
        <taxon>Rhizophydiales</taxon>
        <taxon>Rhizophydiales incertae sedis</taxon>
        <taxon>Batrachochytrium</taxon>
    </lineage>
</organism>
<dbReference type="PANTHER" id="PTHR13190">
    <property type="entry name" value="AUTOPHAGY-RELATED 2, ISOFORM A"/>
    <property type="match status" value="1"/>
</dbReference>
<feature type="region of interest" description="Disordered" evidence="12">
    <location>
        <begin position="153"/>
        <end position="172"/>
    </location>
</feature>
<accession>A0A177WHH4</accession>
<keyword evidence="7" id="KW-0072">Autophagy</keyword>
<feature type="region of interest" description="Disordered" evidence="12">
    <location>
        <begin position="109"/>
        <end position="137"/>
    </location>
</feature>
<dbReference type="GO" id="GO:0006869">
    <property type="term" value="P:lipid transport"/>
    <property type="evidence" value="ECO:0007669"/>
    <property type="project" value="UniProtKB-KW"/>
</dbReference>
<comment type="catalytic activity">
    <reaction evidence="11">
        <text>a 1,2-diacyl-sn-glycero-3-phosphoethanolamine(in) = a 1,2-diacyl-sn-glycero-3-phosphoethanolamine(out)</text>
        <dbReference type="Rhea" id="RHEA:38895"/>
        <dbReference type="ChEBI" id="CHEBI:64612"/>
    </reaction>
</comment>
<dbReference type="GO" id="GO:0043495">
    <property type="term" value="F:protein-membrane adaptor activity"/>
    <property type="evidence" value="ECO:0007669"/>
    <property type="project" value="TreeGrafter"/>
</dbReference>
<dbReference type="GO" id="GO:0000422">
    <property type="term" value="P:autophagy of mitochondrion"/>
    <property type="evidence" value="ECO:0007669"/>
    <property type="project" value="TreeGrafter"/>
</dbReference>
<dbReference type="GO" id="GO:0061908">
    <property type="term" value="C:phagophore"/>
    <property type="evidence" value="ECO:0007669"/>
    <property type="project" value="TreeGrafter"/>
</dbReference>
<keyword evidence="6" id="KW-0256">Endoplasmic reticulum</keyword>
<evidence type="ECO:0000256" key="7">
    <source>
        <dbReference type="ARBA" id="ARBA00023006"/>
    </source>
</evidence>
<keyword evidence="5" id="KW-0813">Transport</keyword>
<dbReference type="EMBL" id="DS022302">
    <property type="protein sequence ID" value="OAJ38950.1"/>
    <property type="molecule type" value="Genomic_DNA"/>
</dbReference>
<gene>
    <name evidence="13" type="ORF">BDEG_22840</name>
</gene>
<reference evidence="13 14" key="1">
    <citation type="submission" date="2006-10" db="EMBL/GenBank/DDBJ databases">
        <title>The Genome Sequence of Batrachochytrium dendrobatidis JEL423.</title>
        <authorList>
            <consortium name="The Broad Institute Genome Sequencing Platform"/>
            <person name="Birren B."/>
            <person name="Lander E."/>
            <person name="Galagan J."/>
            <person name="Cuomo C."/>
            <person name="Devon K."/>
            <person name="Jaffe D."/>
            <person name="Butler J."/>
            <person name="Alvarez P."/>
            <person name="Gnerre S."/>
            <person name="Grabherr M."/>
            <person name="Kleber M."/>
            <person name="Mauceli E."/>
            <person name="Brockman W."/>
            <person name="Young S."/>
            <person name="LaButti K."/>
            <person name="Sykes S."/>
            <person name="DeCaprio D."/>
            <person name="Crawford M."/>
            <person name="Koehrsen M."/>
            <person name="Engels R."/>
            <person name="Montgomery P."/>
            <person name="Pearson M."/>
            <person name="Howarth C."/>
            <person name="Larson L."/>
            <person name="White J."/>
            <person name="O'Leary S."/>
            <person name="Kodira C."/>
            <person name="Zeng Q."/>
            <person name="Yandava C."/>
            <person name="Alvarado L."/>
            <person name="Longcore J."/>
            <person name="James T."/>
        </authorList>
    </citation>
    <scope>NUCLEOTIDE SEQUENCE [LARGE SCALE GENOMIC DNA]</scope>
    <source>
        <strain evidence="13 14">JEL423</strain>
    </source>
</reference>
<sequence length="1098" mass="122554">MWQGWFKPFGEDSFQKRLAKYLLKQTIGRFLSDDVNWDNYDFQLVNGQVTLRNLHLETTTINKAIGDVLSVQMVSGHIGTLRVVVPWNGFFSEACSMEIEDMSIDLAQVDSQSEPKQSTDSHIYEQEQQHLNTQSPPILSSSFHFADNFIRTELGDDDDSPTRLPDQNESEGNGLSDLAKIIENILSKVTLSLNRISIKVTSKLNASIELKCGQISLCDHTVDTIQRLIPEWLWFNQVEMPVNTIKYLRILDISVGLIAQNSHSTIPLLAIPNGWVRILFKQDSTGYTDVSSSVISATSAAWLSSFDISCDIERIIVVLHPTHIEDILSISSSLLSKSDYIHQSSDHQSCSPIQNSPADSALSSLDPFLLTLHIGRVFSCIFHPTERHPRQNDFDVLCLNDQDVSAQLIGINHLRVDLHTIHIQLQHHYSSLGQAFGIDLVIRLLLVNHALQKLGDKMTTILDIFPAADVPLQKGMHNFVLEKTELPRLEIGSLQPSQEYVRVRIESFGNRTLSKAHPSMENQQKSAVWSHHVTVVLPPLILSIAADVLEDIQVYASSFNFKSKPFSFSTQDSDPSDSTLDAEKIEFLFSMACPFFGNFQQEASPVLQHSDGINAGLVVVGLATTTNYSNLSSKKDSPLRYSARFDEIVSDLHKLYRENTQSSDEVSVKSWSDVGSDHISFDNANSVKHGNDSRTKHRHDHPLAALTMSVVIVTCQNVDVHIMDSEFLYVHRLLEQIQALSSSDQGIASYPSFALLFMATKGSLKLTACLELVTSQRFDLNFSNMDMVVSLNSASSKKNSVAVEFSAGRIEFAVQKFSPGTLLHEKTTVFNQTCHDESSPMMRVVFSQFDDFELGLRQTSITTIFSNFTLHLPFDYSELSRIATRNLDQLSDQPQTPGPELDAFVNVHVLLSNYNVIFMTEPFCGAMLLNGGKLRISTNLIAESPTTSYDVSFFNTLLSLSHNPNSGAILSQSLSNEQIQPMGSWLAYLRFVNSVGFVRIGQADIIRALIRINEPPILPNLEIIITPNQLTIDTFPDSFNAVIRLVESLFPKYGLEESSSEVKSSSFPDPVPSAESTQTLAYQTNVSDENVFCMIGFY</sequence>
<keyword evidence="9" id="KW-0472">Membrane</keyword>